<dbReference type="InterPro" id="IPR002347">
    <property type="entry name" value="SDR_fam"/>
</dbReference>
<evidence type="ECO:0000256" key="1">
    <source>
        <dbReference type="ARBA" id="ARBA00023002"/>
    </source>
</evidence>
<dbReference type="CDD" id="cd05356">
    <property type="entry name" value="17beta-HSD1_like_SDR_c"/>
    <property type="match status" value="1"/>
</dbReference>
<dbReference type="Proteomes" id="UP000015105">
    <property type="component" value="Chromosome 4D"/>
</dbReference>
<keyword evidence="3" id="KW-0812">Transmembrane</keyword>
<organism evidence="4 5">
    <name type="scientific">Aegilops tauschii subsp. strangulata</name>
    <name type="common">Goatgrass</name>
    <dbReference type="NCBI Taxonomy" id="200361"/>
    <lineage>
        <taxon>Eukaryota</taxon>
        <taxon>Viridiplantae</taxon>
        <taxon>Streptophyta</taxon>
        <taxon>Embryophyta</taxon>
        <taxon>Tracheophyta</taxon>
        <taxon>Spermatophyta</taxon>
        <taxon>Magnoliopsida</taxon>
        <taxon>Liliopsida</taxon>
        <taxon>Poales</taxon>
        <taxon>Poaceae</taxon>
        <taxon>BOP clade</taxon>
        <taxon>Pooideae</taxon>
        <taxon>Triticodae</taxon>
        <taxon>Triticeae</taxon>
        <taxon>Triticinae</taxon>
        <taxon>Aegilops</taxon>
    </lineage>
</organism>
<dbReference type="Gramene" id="AET4Gv20545300.6">
    <property type="protein sequence ID" value="AET4Gv20545300.6"/>
    <property type="gene ID" value="AET4Gv20545300"/>
</dbReference>
<dbReference type="PANTHER" id="PTHR43899">
    <property type="entry name" value="RH59310P"/>
    <property type="match status" value="1"/>
</dbReference>
<keyword evidence="1" id="KW-0560">Oxidoreductase</keyword>
<evidence type="ECO:0000256" key="3">
    <source>
        <dbReference type="SAM" id="Phobius"/>
    </source>
</evidence>
<comment type="similarity">
    <text evidence="2">Belongs to the short-chain dehydrogenases/reductases (SDR) family.</text>
</comment>
<dbReference type="EnsemblPlants" id="AET4Gv20545300.6">
    <property type="protein sequence ID" value="AET4Gv20545300.6"/>
    <property type="gene ID" value="AET4Gv20545300"/>
</dbReference>
<dbReference type="Pfam" id="PF00106">
    <property type="entry name" value="adh_short"/>
    <property type="match status" value="1"/>
</dbReference>
<dbReference type="SUPFAM" id="SSF51735">
    <property type="entry name" value="NAD(P)-binding Rossmann-fold domains"/>
    <property type="match status" value="1"/>
</dbReference>
<evidence type="ECO:0000313" key="5">
    <source>
        <dbReference type="Proteomes" id="UP000015105"/>
    </source>
</evidence>
<sequence length="341" mass="37369">ETSESRMAYLQQAPAWFLWLASLGALYVAAFLPRLLVYLTHCLRRPEDLRLRYGTWAVVTGPTSGIGRSVALELARRGLNLVLVDLDAANLHEVSGTIMSRHAVQTMAVVFDLSLVSTPKGDEALRRLRDAVKKLDVGILVNNAGIAKPGAVFLHEADVEAWVRMIRVNLWAVTEVTAAVLPGMLRRGRGAIVNMGSASSEGINSFPLHTMYSATKRYVAQFSRSLYVEYKSKGIDVQCQAPFFVGTTMASGFAAAWRSSALVPTADTYARAAVGWIGKGGPLCVPNLRHRLLGWYLAAVPGGVQDWFCLRENLRHRKMLRRATSPRASACRPHGHGMPSE</sequence>
<reference evidence="5" key="2">
    <citation type="journal article" date="2017" name="Nat. Plants">
        <title>The Aegilops tauschii genome reveals multiple impacts of transposons.</title>
        <authorList>
            <person name="Zhao G."/>
            <person name="Zou C."/>
            <person name="Li K."/>
            <person name="Wang K."/>
            <person name="Li T."/>
            <person name="Gao L."/>
            <person name="Zhang X."/>
            <person name="Wang H."/>
            <person name="Yang Z."/>
            <person name="Liu X."/>
            <person name="Jiang W."/>
            <person name="Mao L."/>
            <person name="Kong X."/>
            <person name="Jiao Y."/>
            <person name="Jia J."/>
        </authorList>
    </citation>
    <scope>NUCLEOTIDE SEQUENCE [LARGE SCALE GENOMIC DNA]</scope>
    <source>
        <strain evidence="5">cv. AL8/78</strain>
    </source>
</reference>
<keyword evidence="5" id="KW-1185">Reference proteome</keyword>
<dbReference type="InterPro" id="IPR051019">
    <property type="entry name" value="VLCFA-Steroid_DH"/>
</dbReference>
<reference evidence="4" key="3">
    <citation type="journal article" date="2017" name="Nature">
        <title>Genome sequence of the progenitor of the wheat D genome Aegilops tauschii.</title>
        <authorList>
            <person name="Luo M.C."/>
            <person name="Gu Y.Q."/>
            <person name="Puiu D."/>
            <person name="Wang H."/>
            <person name="Twardziok S.O."/>
            <person name="Deal K.R."/>
            <person name="Huo N."/>
            <person name="Zhu T."/>
            <person name="Wang L."/>
            <person name="Wang Y."/>
            <person name="McGuire P.E."/>
            <person name="Liu S."/>
            <person name="Long H."/>
            <person name="Ramasamy R.K."/>
            <person name="Rodriguez J.C."/>
            <person name="Van S.L."/>
            <person name="Yuan L."/>
            <person name="Wang Z."/>
            <person name="Xia Z."/>
            <person name="Xiao L."/>
            <person name="Anderson O.D."/>
            <person name="Ouyang S."/>
            <person name="Liang Y."/>
            <person name="Zimin A.V."/>
            <person name="Pertea G."/>
            <person name="Qi P."/>
            <person name="Bennetzen J.L."/>
            <person name="Dai X."/>
            <person name="Dawson M.W."/>
            <person name="Muller H.G."/>
            <person name="Kugler K."/>
            <person name="Rivarola-Duarte L."/>
            <person name="Spannagl M."/>
            <person name="Mayer K.F.X."/>
            <person name="Lu F.H."/>
            <person name="Bevan M.W."/>
            <person name="Leroy P."/>
            <person name="Li P."/>
            <person name="You F.M."/>
            <person name="Sun Q."/>
            <person name="Liu Z."/>
            <person name="Lyons E."/>
            <person name="Wicker T."/>
            <person name="Salzberg S.L."/>
            <person name="Devos K.M."/>
            <person name="Dvorak J."/>
        </authorList>
    </citation>
    <scope>NUCLEOTIDE SEQUENCE [LARGE SCALE GENOMIC DNA]</scope>
    <source>
        <strain evidence="4">cv. AL8/78</strain>
    </source>
</reference>
<reference evidence="4" key="4">
    <citation type="submission" date="2019-03" db="UniProtKB">
        <authorList>
            <consortium name="EnsemblPlants"/>
        </authorList>
    </citation>
    <scope>IDENTIFICATION</scope>
</reference>
<dbReference type="FunFam" id="3.40.50.720:FF:000438">
    <property type="entry name" value="Os06g0299100 protein"/>
    <property type="match status" value="1"/>
</dbReference>
<reference evidence="5" key="1">
    <citation type="journal article" date="2014" name="Science">
        <title>Ancient hybridizations among the ancestral genomes of bread wheat.</title>
        <authorList>
            <consortium name="International Wheat Genome Sequencing Consortium,"/>
            <person name="Marcussen T."/>
            <person name="Sandve S.R."/>
            <person name="Heier L."/>
            <person name="Spannagl M."/>
            <person name="Pfeifer M."/>
            <person name="Jakobsen K.S."/>
            <person name="Wulff B.B."/>
            <person name="Steuernagel B."/>
            <person name="Mayer K.F."/>
            <person name="Olsen O.A."/>
        </authorList>
    </citation>
    <scope>NUCLEOTIDE SEQUENCE [LARGE SCALE GENOMIC DNA]</scope>
    <source>
        <strain evidence="5">cv. AL8/78</strain>
    </source>
</reference>
<dbReference type="STRING" id="200361.A0A453IFM8"/>
<dbReference type="PRINTS" id="PR00081">
    <property type="entry name" value="GDHRDH"/>
</dbReference>
<dbReference type="InterPro" id="IPR036291">
    <property type="entry name" value="NAD(P)-bd_dom_sf"/>
</dbReference>
<dbReference type="Gene3D" id="3.40.50.720">
    <property type="entry name" value="NAD(P)-binding Rossmann-like Domain"/>
    <property type="match status" value="1"/>
</dbReference>
<name>A0A453IFM8_AEGTS</name>
<accession>A0A453IFM8</accession>
<dbReference type="PIRSF" id="PIRSF000126">
    <property type="entry name" value="11-beta-HSD1"/>
    <property type="match status" value="1"/>
</dbReference>
<keyword evidence="3" id="KW-0472">Membrane</keyword>
<evidence type="ECO:0000256" key="2">
    <source>
        <dbReference type="RuleBase" id="RU000363"/>
    </source>
</evidence>
<dbReference type="GO" id="GO:0005783">
    <property type="term" value="C:endoplasmic reticulum"/>
    <property type="evidence" value="ECO:0007669"/>
    <property type="project" value="TreeGrafter"/>
</dbReference>
<dbReference type="PANTHER" id="PTHR43899:SF44">
    <property type="entry name" value="B-KETO ACYL REDUCTASE"/>
    <property type="match status" value="1"/>
</dbReference>
<protein>
    <submittedName>
        <fullName evidence="4">Uncharacterized protein</fullName>
    </submittedName>
</protein>
<keyword evidence="3" id="KW-1133">Transmembrane helix</keyword>
<dbReference type="GO" id="GO:0045703">
    <property type="term" value="F:ketoreductase activity"/>
    <property type="evidence" value="ECO:0007669"/>
    <property type="project" value="TreeGrafter"/>
</dbReference>
<proteinExistence type="inferred from homology"/>
<evidence type="ECO:0000313" key="4">
    <source>
        <dbReference type="EnsemblPlants" id="AET4Gv20545300.6"/>
    </source>
</evidence>
<dbReference type="PRINTS" id="PR00080">
    <property type="entry name" value="SDRFAMILY"/>
</dbReference>
<reference evidence="4" key="5">
    <citation type="journal article" date="2021" name="G3 (Bethesda)">
        <title>Aegilops tauschii genome assembly Aet v5.0 features greater sequence contiguity and improved annotation.</title>
        <authorList>
            <person name="Wang L."/>
            <person name="Zhu T."/>
            <person name="Rodriguez J.C."/>
            <person name="Deal K.R."/>
            <person name="Dubcovsky J."/>
            <person name="McGuire P.E."/>
            <person name="Lux T."/>
            <person name="Spannagl M."/>
            <person name="Mayer K.F.X."/>
            <person name="Baldrich P."/>
            <person name="Meyers B.C."/>
            <person name="Huo N."/>
            <person name="Gu Y.Q."/>
            <person name="Zhou H."/>
            <person name="Devos K.M."/>
            <person name="Bennetzen J.L."/>
            <person name="Unver T."/>
            <person name="Budak H."/>
            <person name="Gulick P.J."/>
            <person name="Galiba G."/>
            <person name="Kalapos B."/>
            <person name="Nelson D.R."/>
            <person name="Li P."/>
            <person name="You F.M."/>
            <person name="Luo M.C."/>
            <person name="Dvorak J."/>
        </authorList>
    </citation>
    <scope>NUCLEOTIDE SEQUENCE [LARGE SCALE GENOMIC DNA]</scope>
    <source>
        <strain evidence="4">cv. AL8/78</strain>
    </source>
</reference>
<feature type="transmembrane region" description="Helical" evidence="3">
    <location>
        <begin position="16"/>
        <end position="37"/>
    </location>
</feature>
<dbReference type="AlphaFoldDB" id="A0A453IFM8"/>